<evidence type="ECO:0000256" key="8">
    <source>
        <dbReference type="ARBA" id="ARBA00022989"/>
    </source>
</evidence>
<protein>
    <submittedName>
        <fullName evidence="13">Innexin</fullName>
    </submittedName>
</protein>
<keyword evidence="4" id="KW-1003">Cell membrane</keyword>
<evidence type="ECO:0000256" key="3">
    <source>
        <dbReference type="ARBA" id="ARBA00022448"/>
    </source>
</evidence>
<dbReference type="GO" id="GO:0034220">
    <property type="term" value="P:monoatomic ion transmembrane transport"/>
    <property type="evidence" value="ECO:0007669"/>
    <property type="project" value="UniProtKB-KW"/>
</dbReference>
<sequence>MFFGYAYTFWGWGILMDLFNGVEWEHSGQFPRVTYCDVQIREIGANIRKKTFQCVLMLNMGYKSIEIEDHELEDFIQNMLFKDITTLLRLMEYNCGSLATTEVIFSIYDQYKKEEERKKNVNQQ</sequence>
<dbReference type="WBParaSite" id="ACRNAN_scaffold20526.g23305.t1">
    <property type="protein sequence ID" value="ACRNAN_scaffold20526.g23305.t1"/>
    <property type="gene ID" value="ACRNAN_scaffold20526.g23305"/>
</dbReference>
<dbReference type="PANTHER" id="PTHR11893">
    <property type="entry name" value="INNEXIN"/>
    <property type="match status" value="1"/>
</dbReference>
<dbReference type="GO" id="GO:0005886">
    <property type="term" value="C:plasma membrane"/>
    <property type="evidence" value="ECO:0007669"/>
    <property type="project" value="UniProtKB-SubCell"/>
</dbReference>
<name>A0A914D9X1_9BILA</name>
<keyword evidence="11" id="KW-0407">Ion channel</keyword>
<keyword evidence="7" id="KW-0965">Cell junction</keyword>
<evidence type="ECO:0000256" key="2">
    <source>
        <dbReference type="ARBA" id="ARBA00004651"/>
    </source>
</evidence>
<evidence type="ECO:0000313" key="13">
    <source>
        <dbReference type="WBParaSite" id="ACRNAN_scaffold20526.g23305.t1"/>
    </source>
</evidence>
<keyword evidence="8" id="KW-1133">Transmembrane helix</keyword>
<evidence type="ECO:0000256" key="4">
    <source>
        <dbReference type="ARBA" id="ARBA00022475"/>
    </source>
</evidence>
<dbReference type="GO" id="GO:0005243">
    <property type="term" value="F:gap junction channel activity"/>
    <property type="evidence" value="ECO:0007669"/>
    <property type="project" value="TreeGrafter"/>
</dbReference>
<evidence type="ECO:0000256" key="1">
    <source>
        <dbReference type="ARBA" id="ARBA00004610"/>
    </source>
</evidence>
<dbReference type="PANTHER" id="PTHR11893:SF36">
    <property type="entry name" value="INNEXIN-5"/>
    <property type="match status" value="1"/>
</dbReference>
<evidence type="ECO:0000256" key="9">
    <source>
        <dbReference type="ARBA" id="ARBA00023065"/>
    </source>
</evidence>
<evidence type="ECO:0000256" key="6">
    <source>
        <dbReference type="ARBA" id="ARBA00022868"/>
    </source>
</evidence>
<comment type="subcellular location">
    <subcellularLocation>
        <location evidence="1">Cell junction</location>
        <location evidence="1">Gap junction</location>
    </subcellularLocation>
    <subcellularLocation>
        <location evidence="2">Cell membrane</location>
        <topology evidence="2">Multi-pass membrane protein</topology>
    </subcellularLocation>
</comment>
<accession>A0A914D9X1</accession>
<keyword evidence="3" id="KW-0813">Transport</keyword>
<keyword evidence="5" id="KW-0812">Transmembrane</keyword>
<evidence type="ECO:0000256" key="11">
    <source>
        <dbReference type="ARBA" id="ARBA00023303"/>
    </source>
</evidence>
<dbReference type="InterPro" id="IPR000990">
    <property type="entry name" value="Innexin"/>
</dbReference>
<keyword evidence="10" id="KW-0472">Membrane</keyword>
<dbReference type="Proteomes" id="UP000887540">
    <property type="component" value="Unplaced"/>
</dbReference>
<evidence type="ECO:0000256" key="5">
    <source>
        <dbReference type="ARBA" id="ARBA00022692"/>
    </source>
</evidence>
<evidence type="ECO:0000256" key="10">
    <source>
        <dbReference type="ARBA" id="ARBA00023136"/>
    </source>
</evidence>
<dbReference type="AlphaFoldDB" id="A0A914D9X1"/>
<evidence type="ECO:0000313" key="12">
    <source>
        <dbReference type="Proteomes" id="UP000887540"/>
    </source>
</evidence>
<dbReference type="GO" id="GO:0005921">
    <property type="term" value="C:gap junction"/>
    <property type="evidence" value="ECO:0007669"/>
    <property type="project" value="UniProtKB-SubCell"/>
</dbReference>
<proteinExistence type="predicted"/>
<reference evidence="13" key="1">
    <citation type="submission" date="2022-11" db="UniProtKB">
        <authorList>
            <consortium name="WormBaseParasite"/>
        </authorList>
    </citation>
    <scope>IDENTIFICATION</scope>
</reference>
<keyword evidence="6" id="KW-0303">Gap junction</keyword>
<dbReference type="Pfam" id="PF00876">
    <property type="entry name" value="Innexin"/>
    <property type="match status" value="1"/>
</dbReference>
<keyword evidence="12" id="KW-1185">Reference proteome</keyword>
<evidence type="ECO:0000256" key="7">
    <source>
        <dbReference type="ARBA" id="ARBA00022949"/>
    </source>
</evidence>
<organism evidence="12 13">
    <name type="scientific">Acrobeloides nanus</name>
    <dbReference type="NCBI Taxonomy" id="290746"/>
    <lineage>
        <taxon>Eukaryota</taxon>
        <taxon>Metazoa</taxon>
        <taxon>Ecdysozoa</taxon>
        <taxon>Nematoda</taxon>
        <taxon>Chromadorea</taxon>
        <taxon>Rhabditida</taxon>
        <taxon>Tylenchina</taxon>
        <taxon>Cephalobomorpha</taxon>
        <taxon>Cephaloboidea</taxon>
        <taxon>Cephalobidae</taxon>
        <taxon>Acrobeloides</taxon>
    </lineage>
</organism>
<keyword evidence="9" id="KW-0406">Ion transport</keyword>